<gene>
    <name evidence="1" type="ORF">GOP47_0003349</name>
</gene>
<name>A0A9D4ZRR7_ADICA</name>
<proteinExistence type="predicted"/>
<sequence length="205" mass="23241">MHDIRWLSKGQVMVRLVRIMPALLTVLQNEEHELYLLLTNYKIQFLMHFFADVLGELNILSCKLQEQHPDTSSIGNHLKSVVEVLRASFLGGGMFGIDTKHTSSFIKMVYEQNGALCFKDLSGSTHYHGLHLGPMWEGDDINPQEIVSQVISKLVLMCSSYVSSLITSLWSRFKVDFSFFEATKYFSPKDYCGFVEVEGCISCVA</sequence>
<keyword evidence="2" id="KW-1185">Reference proteome</keyword>
<evidence type="ECO:0000313" key="1">
    <source>
        <dbReference type="EMBL" id="KAI5083606.1"/>
    </source>
</evidence>
<dbReference type="AlphaFoldDB" id="A0A9D4ZRR7"/>
<evidence type="ECO:0000313" key="2">
    <source>
        <dbReference type="Proteomes" id="UP000886520"/>
    </source>
</evidence>
<dbReference type="Proteomes" id="UP000886520">
    <property type="component" value="Chromosome 3"/>
</dbReference>
<reference evidence="1" key="1">
    <citation type="submission" date="2021-01" db="EMBL/GenBank/DDBJ databases">
        <title>Adiantum capillus-veneris genome.</title>
        <authorList>
            <person name="Fang Y."/>
            <person name="Liao Q."/>
        </authorList>
    </citation>
    <scope>NUCLEOTIDE SEQUENCE</scope>
    <source>
        <strain evidence="1">H3</strain>
        <tissue evidence="1">Leaf</tissue>
    </source>
</reference>
<dbReference type="OrthoDB" id="1101576at2759"/>
<protein>
    <submittedName>
        <fullName evidence="1">Uncharacterized protein</fullName>
    </submittedName>
</protein>
<organism evidence="1 2">
    <name type="scientific">Adiantum capillus-veneris</name>
    <name type="common">Maidenhair fern</name>
    <dbReference type="NCBI Taxonomy" id="13818"/>
    <lineage>
        <taxon>Eukaryota</taxon>
        <taxon>Viridiplantae</taxon>
        <taxon>Streptophyta</taxon>
        <taxon>Embryophyta</taxon>
        <taxon>Tracheophyta</taxon>
        <taxon>Polypodiopsida</taxon>
        <taxon>Polypodiidae</taxon>
        <taxon>Polypodiales</taxon>
        <taxon>Pteridineae</taxon>
        <taxon>Pteridaceae</taxon>
        <taxon>Vittarioideae</taxon>
        <taxon>Adiantum</taxon>
    </lineage>
</organism>
<comment type="caution">
    <text evidence="1">The sequence shown here is derived from an EMBL/GenBank/DDBJ whole genome shotgun (WGS) entry which is preliminary data.</text>
</comment>
<dbReference type="PANTHER" id="PTHR46880:SF5">
    <property type="entry name" value="DUF4371 DOMAIN-CONTAINING PROTEIN"/>
    <property type="match status" value="1"/>
</dbReference>
<dbReference type="PANTHER" id="PTHR46880">
    <property type="entry name" value="RAS-ASSOCIATING DOMAIN-CONTAINING PROTEIN"/>
    <property type="match status" value="1"/>
</dbReference>
<accession>A0A9D4ZRR7</accession>
<dbReference type="EMBL" id="JABFUD020000002">
    <property type="protein sequence ID" value="KAI5083606.1"/>
    <property type="molecule type" value="Genomic_DNA"/>
</dbReference>